<organism evidence="1 2">
    <name type="scientific">Hibiscus sabdariffa</name>
    <name type="common">roselle</name>
    <dbReference type="NCBI Taxonomy" id="183260"/>
    <lineage>
        <taxon>Eukaryota</taxon>
        <taxon>Viridiplantae</taxon>
        <taxon>Streptophyta</taxon>
        <taxon>Embryophyta</taxon>
        <taxon>Tracheophyta</taxon>
        <taxon>Spermatophyta</taxon>
        <taxon>Magnoliopsida</taxon>
        <taxon>eudicotyledons</taxon>
        <taxon>Gunneridae</taxon>
        <taxon>Pentapetalae</taxon>
        <taxon>rosids</taxon>
        <taxon>malvids</taxon>
        <taxon>Malvales</taxon>
        <taxon>Malvaceae</taxon>
        <taxon>Malvoideae</taxon>
        <taxon>Hibiscus</taxon>
    </lineage>
</organism>
<evidence type="ECO:0000313" key="2">
    <source>
        <dbReference type="Proteomes" id="UP001472677"/>
    </source>
</evidence>
<sequence>MPLSLAQAATNSLARISPHVNSVARHYRVNQQQPCSIYGLILRCGHDVAFDKGVPQFRLGPKAKAAD</sequence>
<accession>A0ABR2F9C4</accession>
<keyword evidence="2" id="KW-1185">Reference proteome</keyword>
<proteinExistence type="predicted"/>
<gene>
    <name evidence="1" type="ORF">V6N12_062607</name>
</gene>
<comment type="caution">
    <text evidence="1">The sequence shown here is derived from an EMBL/GenBank/DDBJ whole genome shotgun (WGS) entry which is preliminary data.</text>
</comment>
<dbReference type="Proteomes" id="UP001472677">
    <property type="component" value="Unassembled WGS sequence"/>
</dbReference>
<evidence type="ECO:0000313" key="1">
    <source>
        <dbReference type="EMBL" id="KAK8574930.1"/>
    </source>
</evidence>
<name>A0ABR2F9C4_9ROSI</name>
<reference evidence="1 2" key="1">
    <citation type="journal article" date="2024" name="G3 (Bethesda)">
        <title>Genome assembly of Hibiscus sabdariffa L. provides insights into metabolisms of medicinal natural products.</title>
        <authorList>
            <person name="Kim T."/>
        </authorList>
    </citation>
    <scope>NUCLEOTIDE SEQUENCE [LARGE SCALE GENOMIC DNA]</scope>
    <source>
        <strain evidence="1">TK-2024</strain>
        <tissue evidence="1">Old leaves</tissue>
    </source>
</reference>
<dbReference type="EMBL" id="JBBPBM010000007">
    <property type="protein sequence ID" value="KAK8574930.1"/>
    <property type="molecule type" value="Genomic_DNA"/>
</dbReference>
<protein>
    <submittedName>
        <fullName evidence="1">Uncharacterized protein</fullName>
    </submittedName>
</protein>